<dbReference type="HAMAP" id="MF_01571">
    <property type="entry name" value="Pro_tRNA_synth_type3"/>
    <property type="match status" value="1"/>
</dbReference>
<feature type="domain" description="Aminoacyl-transfer RNA synthetases class-II family profile" evidence="8">
    <location>
        <begin position="51"/>
        <end position="291"/>
    </location>
</feature>
<dbReference type="InterPro" id="IPR006195">
    <property type="entry name" value="aa-tRNA-synth_II"/>
</dbReference>
<dbReference type="InterPro" id="IPR004154">
    <property type="entry name" value="Anticodon-bd"/>
</dbReference>
<keyword evidence="4 7" id="KW-0648">Protein biosynthesis</keyword>
<evidence type="ECO:0000256" key="1">
    <source>
        <dbReference type="ARBA" id="ARBA00022598"/>
    </source>
</evidence>
<dbReference type="InterPro" id="IPR016061">
    <property type="entry name" value="Pro-tRNA_ligase_II_C"/>
</dbReference>
<gene>
    <name evidence="7" type="primary">proS</name>
    <name evidence="11" type="ORF">ENM30_05085</name>
    <name evidence="10" type="ORF">ENT82_02490</name>
    <name evidence="9" type="ORF">ENU43_02630</name>
</gene>
<keyword evidence="2 7" id="KW-0547">Nucleotide-binding</keyword>
<dbReference type="AlphaFoldDB" id="A0A7C4HXV3"/>
<dbReference type="SMART" id="SM00946">
    <property type="entry name" value="ProRS-C_1"/>
    <property type="match status" value="1"/>
</dbReference>
<evidence type="ECO:0000259" key="8">
    <source>
        <dbReference type="PROSITE" id="PS50862"/>
    </source>
</evidence>
<name>A0A7C4HXV3_CALS0</name>
<dbReference type="InterPro" id="IPR002314">
    <property type="entry name" value="aa-tRNA-synt_IIb"/>
</dbReference>
<evidence type="ECO:0000313" key="11">
    <source>
        <dbReference type="EMBL" id="HHN52668.1"/>
    </source>
</evidence>
<dbReference type="GO" id="GO:0005737">
    <property type="term" value="C:cytoplasm"/>
    <property type="evidence" value="ECO:0007669"/>
    <property type="project" value="UniProtKB-SubCell"/>
</dbReference>
<keyword evidence="7" id="KW-0963">Cytoplasm</keyword>
<dbReference type="EMBL" id="DTCM01000031">
    <property type="protein sequence ID" value="HGL40545.1"/>
    <property type="molecule type" value="Genomic_DNA"/>
</dbReference>
<evidence type="ECO:0000313" key="10">
    <source>
        <dbReference type="EMBL" id="HGN89983.1"/>
    </source>
</evidence>
<dbReference type="Pfam" id="PF09180">
    <property type="entry name" value="ProRS-C_1"/>
    <property type="match status" value="1"/>
</dbReference>
<comment type="subcellular location">
    <subcellularLocation>
        <location evidence="7">Cytoplasm</location>
    </subcellularLocation>
</comment>
<dbReference type="Gene3D" id="3.30.110.30">
    <property type="entry name" value="C-terminal domain of ProRS"/>
    <property type="match status" value="1"/>
</dbReference>
<evidence type="ECO:0000256" key="3">
    <source>
        <dbReference type="ARBA" id="ARBA00022840"/>
    </source>
</evidence>
<dbReference type="EMBL" id="DTAD01000024">
    <property type="protein sequence ID" value="HGN89983.1"/>
    <property type="molecule type" value="Genomic_DNA"/>
</dbReference>
<evidence type="ECO:0000256" key="6">
    <source>
        <dbReference type="ARBA" id="ARBA00047671"/>
    </source>
</evidence>
<dbReference type="GO" id="GO:0017101">
    <property type="term" value="C:aminoacyl-tRNA synthetase multienzyme complex"/>
    <property type="evidence" value="ECO:0007669"/>
    <property type="project" value="TreeGrafter"/>
</dbReference>
<comment type="function">
    <text evidence="7">Catalyzes the attachment of proline to tRNA(Pro) in a two-step reaction: proline is first activated by ATP to form Pro-AMP and then transferred to the acceptor end of tRNA(Pro).</text>
</comment>
<dbReference type="NCBIfam" id="TIGR00408">
    <property type="entry name" value="proS_fam_I"/>
    <property type="match status" value="1"/>
</dbReference>
<dbReference type="InterPro" id="IPR045864">
    <property type="entry name" value="aa-tRNA-synth_II/BPL/LPL"/>
</dbReference>
<dbReference type="PANTHER" id="PTHR43382:SF2">
    <property type="entry name" value="BIFUNCTIONAL GLUTAMATE_PROLINE--TRNA LIGASE"/>
    <property type="match status" value="1"/>
</dbReference>
<dbReference type="SUPFAM" id="SSF55681">
    <property type="entry name" value="Class II aaRS and biotin synthetases"/>
    <property type="match status" value="1"/>
</dbReference>
<evidence type="ECO:0000256" key="2">
    <source>
        <dbReference type="ARBA" id="ARBA00022741"/>
    </source>
</evidence>
<comment type="caution">
    <text evidence="10">The sequence shown here is derived from an EMBL/GenBank/DDBJ whole genome shotgun (WGS) entry which is preliminary data.</text>
</comment>
<sequence>MIGIFYGLMSTATALNKYRNFSEWFDKLLLEARILDDRFPVKGFSVYLENGAYILRRVREMLEKELRETGHKEMIFPLVTTEELLGKEAQHIKGFSTEVFVIESAGGKPLDVKLIVRPTSETIMYPMFKLWIRSHADLPLLVHQSNMVYRHETKATRPLLRVREIPWNEAHTVHATAAEAEQQVKKAVEIYRKVLDQLGLAYLVLKRPDFDKFPGARYSIAFDAWNPDGRVNQVATVHNLGKNFSKVFEIEFETRDGKRENPHQLCYGFGYSRVLAALISQHGDDRGLVLPPVVAPLHVVIVPIVFKGQEESIKQFCYGVAERLQKFAVKVDDREDVTPGEKFYHWEKLGVPVRLEIGPREVAENRATLFRRDTLEKQVVAVEEIEKAVETVLTSIGQSLAERSWRIMRQMVVEVSSIDEVKKVISERRIAKFDWCGSVECAEQLKAAAGGELRGSRFDELEVPSGPCIVCGKNAAEVVYFARAY</sequence>
<evidence type="ECO:0000313" key="9">
    <source>
        <dbReference type="EMBL" id="HGL40545.1"/>
    </source>
</evidence>
<dbReference type="InterPro" id="IPR004499">
    <property type="entry name" value="Pro-tRNA-ligase_IIa_arc-type"/>
</dbReference>
<dbReference type="Pfam" id="PF03129">
    <property type="entry name" value="HGTP_anticodon"/>
    <property type="match status" value="1"/>
</dbReference>
<dbReference type="GO" id="GO:0004827">
    <property type="term" value="F:proline-tRNA ligase activity"/>
    <property type="evidence" value="ECO:0007669"/>
    <property type="project" value="UniProtKB-UniRule"/>
</dbReference>
<dbReference type="InterPro" id="IPR002316">
    <property type="entry name" value="Pro-tRNA-ligase_IIa"/>
</dbReference>
<dbReference type="InterPro" id="IPR017449">
    <property type="entry name" value="Pro-tRNA_synth_II"/>
</dbReference>
<keyword evidence="5 7" id="KW-0030">Aminoacyl-tRNA synthetase</keyword>
<accession>A0A7C4HXV3</accession>
<dbReference type="PANTHER" id="PTHR43382">
    <property type="entry name" value="PROLYL-TRNA SYNTHETASE"/>
    <property type="match status" value="1"/>
</dbReference>
<dbReference type="Gene3D" id="3.30.930.10">
    <property type="entry name" value="Bira Bifunctional Protein, Domain 2"/>
    <property type="match status" value="1"/>
</dbReference>
<dbReference type="EC" id="6.1.1.15" evidence="7"/>
<comment type="catalytic activity">
    <reaction evidence="6 7">
        <text>tRNA(Pro) + L-proline + ATP = L-prolyl-tRNA(Pro) + AMP + diphosphate</text>
        <dbReference type="Rhea" id="RHEA:14305"/>
        <dbReference type="Rhea" id="RHEA-COMP:9700"/>
        <dbReference type="Rhea" id="RHEA-COMP:9702"/>
        <dbReference type="ChEBI" id="CHEBI:30616"/>
        <dbReference type="ChEBI" id="CHEBI:33019"/>
        <dbReference type="ChEBI" id="CHEBI:60039"/>
        <dbReference type="ChEBI" id="CHEBI:78442"/>
        <dbReference type="ChEBI" id="CHEBI:78532"/>
        <dbReference type="ChEBI" id="CHEBI:456215"/>
        <dbReference type="EC" id="6.1.1.15"/>
    </reaction>
</comment>
<dbReference type="GO" id="GO:0006433">
    <property type="term" value="P:prolyl-tRNA aminoacylation"/>
    <property type="evidence" value="ECO:0007669"/>
    <property type="project" value="UniProtKB-UniRule"/>
</dbReference>
<keyword evidence="3 7" id="KW-0067">ATP-binding</keyword>
<organism evidence="10">
    <name type="scientific">Caldiarchaeum subterraneum</name>
    <dbReference type="NCBI Taxonomy" id="311458"/>
    <lineage>
        <taxon>Archaea</taxon>
        <taxon>Nitrososphaerota</taxon>
        <taxon>Candidatus Caldarchaeales</taxon>
        <taxon>Candidatus Caldarchaeaceae</taxon>
        <taxon>Candidatus Caldarchaeum</taxon>
    </lineage>
</organism>
<dbReference type="InterPro" id="IPR036621">
    <property type="entry name" value="Anticodon-bd_dom_sf"/>
</dbReference>
<dbReference type="PRINTS" id="PR01046">
    <property type="entry name" value="TRNASYNTHPRO"/>
</dbReference>
<evidence type="ECO:0000256" key="5">
    <source>
        <dbReference type="ARBA" id="ARBA00023146"/>
    </source>
</evidence>
<protein>
    <recommendedName>
        <fullName evidence="7">Proline--tRNA ligase</fullName>
        <ecNumber evidence="7">6.1.1.15</ecNumber>
    </recommendedName>
    <alternativeName>
        <fullName evidence="7">Prolyl-tRNA synthetase</fullName>
        <shortName evidence="7">ProRS</shortName>
    </alternativeName>
</protein>
<evidence type="ECO:0000256" key="7">
    <source>
        <dbReference type="HAMAP-Rule" id="MF_01571"/>
    </source>
</evidence>
<comment type="subunit">
    <text evidence="7">Homodimer.</text>
</comment>
<dbReference type="SUPFAM" id="SSF64586">
    <property type="entry name" value="C-terminal domain of ProRS"/>
    <property type="match status" value="1"/>
</dbReference>
<dbReference type="SUPFAM" id="SSF52954">
    <property type="entry name" value="Class II aaRS ABD-related"/>
    <property type="match status" value="1"/>
</dbReference>
<comment type="similarity">
    <text evidence="7">Belongs to the class-II aminoacyl-tRNA synthetase family. ProS type 3 subfamily.</text>
</comment>
<reference evidence="10" key="1">
    <citation type="journal article" date="2020" name="mSystems">
        <title>Genome- and Community-Level Interaction Insights into Carbon Utilization and Element Cycling Functions of Hydrothermarchaeota in Hydrothermal Sediment.</title>
        <authorList>
            <person name="Zhou Z."/>
            <person name="Liu Y."/>
            <person name="Xu W."/>
            <person name="Pan J."/>
            <person name="Luo Z.H."/>
            <person name="Li M."/>
        </authorList>
    </citation>
    <scope>NUCLEOTIDE SEQUENCE [LARGE SCALE GENOMIC DNA]</scope>
    <source>
        <strain evidence="11">SpSt-1073</strain>
        <strain evidence="10">SpSt-613</strain>
        <strain evidence="9">SpSt-669</strain>
    </source>
</reference>
<evidence type="ECO:0000256" key="4">
    <source>
        <dbReference type="ARBA" id="ARBA00022917"/>
    </source>
</evidence>
<dbReference type="CDD" id="cd00862">
    <property type="entry name" value="ProRS_anticodon_zinc"/>
    <property type="match status" value="1"/>
</dbReference>
<comment type="domain">
    <text evidence="7">Consists of three domains: the N-terminal catalytic domain, the anticodon-binding domain and the C-terminal extension.</text>
</comment>
<dbReference type="FunFam" id="3.30.930.10:FF:000037">
    <property type="entry name" value="Proline--tRNA ligase"/>
    <property type="match status" value="1"/>
</dbReference>
<keyword evidence="1 7" id="KW-0436">Ligase</keyword>
<dbReference type="GO" id="GO:0005524">
    <property type="term" value="F:ATP binding"/>
    <property type="evidence" value="ECO:0007669"/>
    <property type="project" value="UniProtKB-UniRule"/>
</dbReference>
<proteinExistence type="inferred from homology"/>
<dbReference type="Pfam" id="PF00587">
    <property type="entry name" value="tRNA-synt_2b"/>
    <property type="match status" value="1"/>
</dbReference>
<dbReference type="PROSITE" id="PS50862">
    <property type="entry name" value="AA_TRNA_LIGASE_II"/>
    <property type="match status" value="1"/>
</dbReference>
<dbReference type="Gene3D" id="3.40.50.800">
    <property type="entry name" value="Anticodon-binding domain"/>
    <property type="match status" value="1"/>
</dbReference>
<dbReference type="EMBL" id="DRXG01000111">
    <property type="protein sequence ID" value="HHN52668.1"/>
    <property type="molecule type" value="Genomic_DNA"/>
</dbReference>